<dbReference type="AlphaFoldDB" id="A0A179UAL9"/>
<accession>A0A179UAL9</accession>
<gene>
    <name evidence="2" type="ORF">BDBG_00913</name>
</gene>
<dbReference type="EMBL" id="GG657449">
    <property type="protein sequence ID" value="OAT04339.1"/>
    <property type="molecule type" value="Genomic_DNA"/>
</dbReference>
<dbReference type="Proteomes" id="UP000002038">
    <property type="component" value="Unassembled WGS sequence"/>
</dbReference>
<keyword evidence="3" id="KW-1185">Reference proteome</keyword>
<dbReference type="VEuPathDB" id="FungiDB:BDBG_00913"/>
<feature type="signal peptide" evidence="1">
    <location>
        <begin position="1"/>
        <end position="21"/>
    </location>
</feature>
<organism evidence="2 3">
    <name type="scientific">Blastomyces gilchristii (strain SLH14081)</name>
    <name type="common">Blastomyces dermatitidis</name>
    <dbReference type="NCBI Taxonomy" id="559298"/>
    <lineage>
        <taxon>Eukaryota</taxon>
        <taxon>Fungi</taxon>
        <taxon>Dikarya</taxon>
        <taxon>Ascomycota</taxon>
        <taxon>Pezizomycotina</taxon>
        <taxon>Eurotiomycetes</taxon>
        <taxon>Eurotiomycetidae</taxon>
        <taxon>Onygenales</taxon>
        <taxon>Ajellomycetaceae</taxon>
        <taxon>Blastomyces</taxon>
    </lineage>
</organism>
<protein>
    <submittedName>
        <fullName evidence="2">Uncharacterized protein</fullName>
    </submittedName>
</protein>
<evidence type="ECO:0000313" key="2">
    <source>
        <dbReference type="EMBL" id="OAT04339.1"/>
    </source>
</evidence>
<proteinExistence type="predicted"/>
<keyword evidence="1" id="KW-0732">Signal</keyword>
<dbReference type="KEGG" id="bgh:BDBG_00913"/>
<evidence type="ECO:0000256" key="1">
    <source>
        <dbReference type="SAM" id="SignalP"/>
    </source>
</evidence>
<feature type="chain" id="PRO_5008107265" evidence="1">
    <location>
        <begin position="22"/>
        <end position="112"/>
    </location>
</feature>
<dbReference type="RefSeq" id="XP_031576125.1">
    <property type="nucleotide sequence ID" value="XM_031720109.1"/>
</dbReference>
<evidence type="ECO:0000313" key="3">
    <source>
        <dbReference type="Proteomes" id="UP000002038"/>
    </source>
</evidence>
<dbReference type="GeneID" id="8510501"/>
<reference evidence="3" key="1">
    <citation type="journal article" date="2015" name="PLoS Genet.">
        <title>The dynamic genome and transcriptome of the human fungal pathogen Blastomyces and close relative Emmonsia.</title>
        <authorList>
            <person name="Munoz J.F."/>
            <person name="Gauthier G.M."/>
            <person name="Desjardins C.A."/>
            <person name="Gallo J.E."/>
            <person name="Holder J."/>
            <person name="Sullivan T.D."/>
            <person name="Marty A.J."/>
            <person name="Carmen J.C."/>
            <person name="Chen Z."/>
            <person name="Ding L."/>
            <person name="Gujja S."/>
            <person name="Magrini V."/>
            <person name="Misas E."/>
            <person name="Mitreva M."/>
            <person name="Priest M."/>
            <person name="Saif S."/>
            <person name="Whiston E.A."/>
            <person name="Young S."/>
            <person name="Zeng Q."/>
            <person name="Goldman W.E."/>
            <person name="Mardis E.R."/>
            <person name="Taylor J.W."/>
            <person name="McEwen J.G."/>
            <person name="Clay O.K."/>
            <person name="Klein B.S."/>
            <person name="Cuomo C.A."/>
        </authorList>
    </citation>
    <scope>NUCLEOTIDE SEQUENCE [LARGE SCALE GENOMIC DNA]</scope>
    <source>
        <strain evidence="3">SLH14081</strain>
    </source>
</reference>
<sequence>MPCYLFLLEIRWIQLIPSVQSCTHRICFYYDLYSRKQDLNHVWYCKTDLLPPQNAPPQISPTVAIFMQRKMQAASSHPINRLLTPCEATSHRCSSAAGEGLRWWGSWGLTMV</sequence>
<name>A0A179UAL9_BLAGS</name>